<feature type="compositionally biased region" description="Basic and acidic residues" evidence="8">
    <location>
        <begin position="390"/>
        <end position="420"/>
    </location>
</feature>
<sequence>MSFDDLDSNSTAVPLYSRDQIDSAYYVQWVFYPILLVLGTVGNVLNITILLAGVKSSTSTTVYLAFVAVADLFVLWLQLPRHILNSNEKYIGNLSDSARAEYETPFRQFDGIQRWGLETAIQLSDWTLLIFSSERLVTTLAPMHFRQRCSAKTAIVTECLLLSCCLLFTIYNPIQSYYCMSIPDYVYDKTGCIENTEWLTNWAPLQKRAEMGVSVFKYVAIVLVNSALLCVLCRSWHSSTNLKRNHQPQRSPKSEMYLKSGAILCASTALYLSAQLPMLVFNMRIYSRDHGGGDGYPKSSQLFATPFVQMAFLANYSLNFYLYFTVSTRFRDGLRDICRRGSRFVQSPNTSATALSTIPMSTSTDFLARTLVLASGDQFMSDTPLALETTSKEAKTTQDERDIMHEDDATPPPQRDRIEPRFSIGNVDIQR</sequence>
<keyword evidence="7" id="KW-0807">Transducer</keyword>
<dbReference type="InterPro" id="IPR000276">
    <property type="entry name" value="GPCR_Rhodpsn"/>
</dbReference>
<keyword evidence="4" id="KW-0297">G-protein coupled receptor</keyword>
<gene>
    <name evidence="11" type="ORF">BV898_09095</name>
</gene>
<evidence type="ECO:0000256" key="7">
    <source>
        <dbReference type="ARBA" id="ARBA00023224"/>
    </source>
</evidence>
<dbReference type="SUPFAM" id="SSF81321">
    <property type="entry name" value="Family A G protein-coupled receptor-like"/>
    <property type="match status" value="1"/>
</dbReference>
<dbReference type="Proteomes" id="UP000192578">
    <property type="component" value="Unassembled WGS sequence"/>
</dbReference>
<evidence type="ECO:0000256" key="3">
    <source>
        <dbReference type="ARBA" id="ARBA00022989"/>
    </source>
</evidence>
<evidence type="ECO:0000256" key="2">
    <source>
        <dbReference type="ARBA" id="ARBA00022692"/>
    </source>
</evidence>
<keyword evidence="5 9" id="KW-0472">Membrane</keyword>
<feature type="transmembrane region" description="Helical" evidence="9">
    <location>
        <begin position="257"/>
        <end position="281"/>
    </location>
</feature>
<proteinExistence type="predicted"/>
<comment type="subcellular location">
    <subcellularLocation>
        <location evidence="1">Membrane</location>
        <topology evidence="1">Multi-pass membrane protein</topology>
    </subcellularLocation>
</comment>
<evidence type="ECO:0000313" key="11">
    <source>
        <dbReference type="EMBL" id="OQV16737.1"/>
    </source>
</evidence>
<evidence type="ECO:0000256" key="9">
    <source>
        <dbReference type="SAM" id="Phobius"/>
    </source>
</evidence>
<evidence type="ECO:0000256" key="6">
    <source>
        <dbReference type="ARBA" id="ARBA00023170"/>
    </source>
</evidence>
<name>A0A1W0WNJ8_HYPEX</name>
<feature type="domain" description="G-protein coupled receptors family 1 profile" evidence="10">
    <location>
        <begin position="42"/>
        <end position="323"/>
    </location>
</feature>
<feature type="transmembrane region" description="Helical" evidence="9">
    <location>
        <begin position="215"/>
        <end position="236"/>
    </location>
</feature>
<feature type="transmembrane region" description="Helical" evidence="9">
    <location>
        <begin position="301"/>
        <end position="324"/>
    </location>
</feature>
<organism evidence="11 12">
    <name type="scientific">Hypsibius exemplaris</name>
    <name type="common">Freshwater tardigrade</name>
    <dbReference type="NCBI Taxonomy" id="2072580"/>
    <lineage>
        <taxon>Eukaryota</taxon>
        <taxon>Metazoa</taxon>
        <taxon>Ecdysozoa</taxon>
        <taxon>Tardigrada</taxon>
        <taxon>Eutardigrada</taxon>
        <taxon>Parachela</taxon>
        <taxon>Hypsibioidea</taxon>
        <taxon>Hypsibiidae</taxon>
        <taxon>Hypsibius</taxon>
    </lineage>
</organism>
<dbReference type="OrthoDB" id="9983318at2759"/>
<dbReference type="GO" id="GO:0004930">
    <property type="term" value="F:G protein-coupled receptor activity"/>
    <property type="evidence" value="ECO:0007669"/>
    <property type="project" value="UniProtKB-KW"/>
</dbReference>
<reference evidence="12" key="1">
    <citation type="submission" date="2017-01" db="EMBL/GenBank/DDBJ databases">
        <title>Comparative genomics of anhydrobiosis in the tardigrade Hypsibius dujardini.</title>
        <authorList>
            <person name="Yoshida Y."/>
            <person name="Koutsovoulos G."/>
            <person name="Laetsch D."/>
            <person name="Stevens L."/>
            <person name="Kumar S."/>
            <person name="Horikawa D."/>
            <person name="Ishino K."/>
            <person name="Komine S."/>
            <person name="Tomita M."/>
            <person name="Blaxter M."/>
            <person name="Arakawa K."/>
        </authorList>
    </citation>
    <scope>NUCLEOTIDE SEQUENCE [LARGE SCALE GENOMIC DNA]</scope>
    <source>
        <strain evidence="12">Z151</strain>
    </source>
</reference>
<accession>A0A1W0WNJ8</accession>
<feature type="transmembrane region" description="Helical" evidence="9">
    <location>
        <begin position="29"/>
        <end position="54"/>
    </location>
</feature>
<evidence type="ECO:0000259" key="10">
    <source>
        <dbReference type="PROSITE" id="PS50262"/>
    </source>
</evidence>
<dbReference type="PRINTS" id="PR00237">
    <property type="entry name" value="GPCRRHODOPSN"/>
</dbReference>
<dbReference type="EMBL" id="MTYJ01000070">
    <property type="protein sequence ID" value="OQV16737.1"/>
    <property type="molecule type" value="Genomic_DNA"/>
</dbReference>
<evidence type="ECO:0000256" key="1">
    <source>
        <dbReference type="ARBA" id="ARBA00004141"/>
    </source>
</evidence>
<evidence type="ECO:0000256" key="8">
    <source>
        <dbReference type="SAM" id="MobiDB-lite"/>
    </source>
</evidence>
<keyword evidence="6" id="KW-0675">Receptor</keyword>
<keyword evidence="3 9" id="KW-1133">Transmembrane helix</keyword>
<comment type="caution">
    <text evidence="11">The sequence shown here is derived from an EMBL/GenBank/DDBJ whole genome shotgun (WGS) entry which is preliminary data.</text>
</comment>
<evidence type="ECO:0000256" key="5">
    <source>
        <dbReference type="ARBA" id="ARBA00023136"/>
    </source>
</evidence>
<dbReference type="InterPro" id="IPR017452">
    <property type="entry name" value="GPCR_Rhodpsn_7TM"/>
</dbReference>
<evidence type="ECO:0000313" key="12">
    <source>
        <dbReference type="Proteomes" id="UP000192578"/>
    </source>
</evidence>
<evidence type="ECO:0000256" key="4">
    <source>
        <dbReference type="ARBA" id="ARBA00023040"/>
    </source>
</evidence>
<dbReference type="AlphaFoldDB" id="A0A1W0WNJ8"/>
<feature type="transmembrane region" description="Helical" evidence="9">
    <location>
        <begin position="60"/>
        <end position="79"/>
    </location>
</feature>
<keyword evidence="2 9" id="KW-0812">Transmembrane</keyword>
<dbReference type="GO" id="GO:0005886">
    <property type="term" value="C:plasma membrane"/>
    <property type="evidence" value="ECO:0007669"/>
    <property type="project" value="TreeGrafter"/>
</dbReference>
<protein>
    <recommendedName>
        <fullName evidence="10">G-protein coupled receptors family 1 profile domain-containing protein</fullName>
    </recommendedName>
</protein>
<feature type="transmembrane region" description="Helical" evidence="9">
    <location>
        <begin position="153"/>
        <end position="171"/>
    </location>
</feature>
<dbReference type="PROSITE" id="PS50262">
    <property type="entry name" value="G_PROTEIN_RECEP_F1_2"/>
    <property type="match status" value="1"/>
</dbReference>
<dbReference type="Gene3D" id="1.20.1070.10">
    <property type="entry name" value="Rhodopsin 7-helix transmembrane proteins"/>
    <property type="match status" value="1"/>
</dbReference>
<keyword evidence="12" id="KW-1185">Reference proteome</keyword>
<dbReference type="PANTHER" id="PTHR24243">
    <property type="entry name" value="G-PROTEIN COUPLED RECEPTOR"/>
    <property type="match status" value="1"/>
</dbReference>
<dbReference type="PANTHER" id="PTHR24243:SF233">
    <property type="entry name" value="THYROTROPIN-RELEASING HORMONE RECEPTOR"/>
    <property type="match status" value="1"/>
</dbReference>
<feature type="region of interest" description="Disordered" evidence="8">
    <location>
        <begin position="384"/>
        <end position="431"/>
    </location>
</feature>